<protein>
    <submittedName>
        <fullName evidence="1">Uncharacterized protein</fullName>
    </submittedName>
</protein>
<sequence length="109" mass="11460">MWSRGNIMSIHTIQHVFSVTQDIEASSARQASVLVLMSRAQTTASATQVPVAAHVTPAGLALVVTWSSARTTVATRECVSNSSPLRPHDATALTSILVMTAANDVIMAS</sequence>
<dbReference type="Proteomes" id="UP000828390">
    <property type="component" value="Unassembled WGS sequence"/>
</dbReference>
<gene>
    <name evidence="1" type="ORF">DPMN_117969</name>
</gene>
<accession>A0A9D4JPT6</accession>
<comment type="caution">
    <text evidence="1">The sequence shown here is derived from an EMBL/GenBank/DDBJ whole genome shotgun (WGS) entry which is preliminary data.</text>
</comment>
<reference evidence="1" key="1">
    <citation type="journal article" date="2019" name="bioRxiv">
        <title>The Genome of the Zebra Mussel, Dreissena polymorpha: A Resource for Invasive Species Research.</title>
        <authorList>
            <person name="McCartney M.A."/>
            <person name="Auch B."/>
            <person name="Kono T."/>
            <person name="Mallez S."/>
            <person name="Zhang Y."/>
            <person name="Obille A."/>
            <person name="Becker A."/>
            <person name="Abrahante J.E."/>
            <person name="Garbe J."/>
            <person name="Badalamenti J.P."/>
            <person name="Herman A."/>
            <person name="Mangelson H."/>
            <person name="Liachko I."/>
            <person name="Sullivan S."/>
            <person name="Sone E.D."/>
            <person name="Koren S."/>
            <person name="Silverstein K.A.T."/>
            <person name="Beckman K.B."/>
            <person name="Gohl D.M."/>
        </authorList>
    </citation>
    <scope>NUCLEOTIDE SEQUENCE</scope>
    <source>
        <strain evidence="1">Duluth1</strain>
        <tissue evidence="1">Whole animal</tissue>
    </source>
</reference>
<keyword evidence="2" id="KW-1185">Reference proteome</keyword>
<name>A0A9D4JPT6_DREPO</name>
<reference evidence="1" key="2">
    <citation type="submission" date="2020-11" db="EMBL/GenBank/DDBJ databases">
        <authorList>
            <person name="McCartney M.A."/>
            <person name="Auch B."/>
            <person name="Kono T."/>
            <person name="Mallez S."/>
            <person name="Becker A."/>
            <person name="Gohl D.M."/>
            <person name="Silverstein K.A.T."/>
            <person name="Koren S."/>
            <person name="Bechman K.B."/>
            <person name="Herman A."/>
            <person name="Abrahante J.E."/>
            <person name="Garbe J."/>
        </authorList>
    </citation>
    <scope>NUCLEOTIDE SEQUENCE</scope>
    <source>
        <strain evidence="1">Duluth1</strain>
        <tissue evidence="1">Whole animal</tissue>
    </source>
</reference>
<evidence type="ECO:0000313" key="2">
    <source>
        <dbReference type="Proteomes" id="UP000828390"/>
    </source>
</evidence>
<dbReference type="AlphaFoldDB" id="A0A9D4JPT6"/>
<dbReference type="EMBL" id="JAIWYP010000005">
    <property type="protein sequence ID" value="KAH3816453.1"/>
    <property type="molecule type" value="Genomic_DNA"/>
</dbReference>
<proteinExistence type="predicted"/>
<evidence type="ECO:0000313" key="1">
    <source>
        <dbReference type="EMBL" id="KAH3816453.1"/>
    </source>
</evidence>
<organism evidence="1 2">
    <name type="scientific">Dreissena polymorpha</name>
    <name type="common">Zebra mussel</name>
    <name type="synonym">Mytilus polymorpha</name>
    <dbReference type="NCBI Taxonomy" id="45954"/>
    <lineage>
        <taxon>Eukaryota</taxon>
        <taxon>Metazoa</taxon>
        <taxon>Spiralia</taxon>
        <taxon>Lophotrochozoa</taxon>
        <taxon>Mollusca</taxon>
        <taxon>Bivalvia</taxon>
        <taxon>Autobranchia</taxon>
        <taxon>Heteroconchia</taxon>
        <taxon>Euheterodonta</taxon>
        <taxon>Imparidentia</taxon>
        <taxon>Neoheterodontei</taxon>
        <taxon>Myida</taxon>
        <taxon>Dreissenoidea</taxon>
        <taxon>Dreissenidae</taxon>
        <taxon>Dreissena</taxon>
    </lineage>
</organism>